<name>A0AAD7JIU0_9AGAR</name>
<organism evidence="1 2">
    <name type="scientific">Mycena metata</name>
    <dbReference type="NCBI Taxonomy" id="1033252"/>
    <lineage>
        <taxon>Eukaryota</taxon>
        <taxon>Fungi</taxon>
        <taxon>Dikarya</taxon>
        <taxon>Basidiomycota</taxon>
        <taxon>Agaricomycotina</taxon>
        <taxon>Agaricomycetes</taxon>
        <taxon>Agaricomycetidae</taxon>
        <taxon>Agaricales</taxon>
        <taxon>Marasmiineae</taxon>
        <taxon>Mycenaceae</taxon>
        <taxon>Mycena</taxon>
    </lineage>
</organism>
<dbReference type="AlphaFoldDB" id="A0AAD7JIU0"/>
<reference evidence="1" key="1">
    <citation type="submission" date="2023-03" db="EMBL/GenBank/DDBJ databases">
        <title>Massive genome expansion in bonnet fungi (Mycena s.s.) driven by repeated elements and novel gene families across ecological guilds.</title>
        <authorList>
            <consortium name="Lawrence Berkeley National Laboratory"/>
            <person name="Harder C.B."/>
            <person name="Miyauchi S."/>
            <person name="Viragh M."/>
            <person name="Kuo A."/>
            <person name="Thoen E."/>
            <person name="Andreopoulos B."/>
            <person name="Lu D."/>
            <person name="Skrede I."/>
            <person name="Drula E."/>
            <person name="Henrissat B."/>
            <person name="Morin E."/>
            <person name="Kohler A."/>
            <person name="Barry K."/>
            <person name="LaButti K."/>
            <person name="Morin E."/>
            <person name="Salamov A."/>
            <person name="Lipzen A."/>
            <person name="Mereny Z."/>
            <person name="Hegedus B."/>
            <person name="Baldrian P."/>
            <person name="Stursova M."/>
            <person name="Weitz H."/>
            <person name="Taylor A."/>
            <person name="Grigoriev I.V."/>
            <person name="Nagy L.G."/>
            <person name="Martin F."/>
            <person name="Kauserud H."/>
        </authorList>
    </citation>
    <scope>NUCLEOTIDE SEQUENCE</scope>
    <source>
        <strain evidence="1">CBHHK182m</strain>
    </source>
</reference>
<accession>A0AAD7JIU0</accession>
<sequence length="109" mass="12396">MSSSPDSSFERLRISYSSSTNNEICLARENVANAKEELEKLKARIPAMLEKYIAEQERIIFSINRLPTELLSLIFLHRNHSILDLYRRLVSGSGRANGGKDRDQPAFIS</sequence>
<comment type="caution">
    <text evidence="1">The sequence shown here is derived from an EMBL/GenBank/DDBJ whole genome shotgun (WGS) entry which is preliminary data.</text>
</comment>
<dbReference type="Proteomes" id="UP001215598">
    <property type="component" value="Unassembled WGS sequence"/>
</dbReference>
<protein>
    <submittedName>
        <fullName evidence="1">Uncharacterized protein</fullName>
    </submittedName>
</protein>
<dbReference type="EMBL" id="JARKIB010000026">
    <property type="protein sequence ID" value="KAJ7765367.1"/>
    <property type="molecule type" value="Genomic_DNA"/>
</dbReference>
<gene>
    <name evidence="1" type="ORF">B0H16DRAFT_1717910</name>
</gene>
<keyword evidence="2" id="KW-1185">Reference proteome</keyword>
<proteinExistence type="predicted"/>
<evidence type="ECO:0000313" key="2">
    <source>
        <dbReference type="Proteomes" id="UP001215598"/>
    </source>
</evidence>
<evidence type="ECO:0000313" key="1">
    <source>
        <dbReference type="EMBL" id="KAJ7765367.1"/>
    </source>
</evidence>